<dbReference type="Proteomes" id="UP001163603">
    <property type="component" value="Chromosome 10"/>
</dbReference>
<protein>
    <submittedName>
        <fullName evidence="1">Uncharacterized protein</fullName>
    </submittedName>
</protein>
<sequence length="76" mass="8769">MVQYRSRPLCFIVSFSFYTANPENDGKRIQEFYLTMEGAIRDQPLWAGATEEEIDSALEVLVNLKTLLMVFDIFSV</sequence>
<proteinExistence type="predicted"/>
<accession>A0ACC0XV61</accession>
<evidence type="ECO:0000313" key="1">
    <source>
        <dbReference type="EMBL" id="KAJ0025361.1"/>
    </source>
</evidence>
<keyword evidence="2" id="KW-1185">Reference proteome</keyword>
<evidence type="ECO:0000313" key="2">
    <source>
        <dbReference type="Proteomes" id="UP001163603"/>
    </source>
</evidence>
<name>A0ACC0XV61_9ROSI</name>
<comment type="caution">
    <text evidence="1">The sequence shown here is derived from an EMBL/GenBank/DDBJ whole genome shotgun (WGS) entry which is preliminary data.</text>
</comment>
<reference evidence="2" key="1">
    <citation type="journal article" date="2023" name="G3 (Bethesda)">
        <title>Genome assembly and association tests identify interacting loci associated with vigor, precocity, and sex in interspecific pistachio rootstocks.</title>
        <authorList>
            <person name="Palmer W."/>
            <person name="Jacygrad E."/>
            <person name="Sagayaradj S."/>
            <person name="Cavanaugh K."/>
            <person name="Han R."/>
            <person name="Bertier L."/>
            <person name="Beede B."/>
            <person name="Kafkas S."/>
            <person name="Golino D."/>
            <person name="Preece J."/>
            <person name="Michelmore R."/>
        </authorList>
    </citation>
    <scope>NUCLEOTIDE SEQUENCE [LARGE SCALE GENOMIC DNA]</scope>
</reference>
<dbReference type="EMBL" id="CM047745">
    <property type="protein sequence ID" value="KAJ0025361.1"/>
    <property type="molecule type" value="Genomic_DNA"/>
</dbReference>
<gene>
    <name evidence="1" type="ORF">Pint_07003</name>
</gene>
<organism evidence="1 2">
    <name type="scientific">Pistacia integerrima</name>
    <dbReference type="NCBI Taxonomy" id="434235"/>
    <lineage>
        <taxon>Eukaryota</taxon>
        <taxon>Viridiplantae</taxon>
        <taxon>Streptophyta</taxon>
        <taxon>Embryophyta</taxon>
        <taxon>Tracheophyta</taxon>
        <taxon>Spermatophyta</taxon>
        <taxon>Magnoliopsida</taxon>
        <taxon>eudicotyledons</taxon>
        <taxon>Gunneridae</taxon>
        <taxon>Pentapetalae</taxon>
        <taxon>rosids</taxon>
        <taxon>malvids</taxon>
        <taxon>Sapindales</taxon>
        <taxon>Anacardiaceae</taxon>
        <taxon>Pistacia</taxon>
    </lineage>
</organism>